<reference evidence="8 9" key="1">
    <citation type="submission" date="2019-02" db="EMBL/GenBank/DDBJ databases">
        <title>Deep-cultivation of Planctomycetes and their phenomic and genomic characterization uncovers novel biology.</title>
        <authorList>
            <person name="Wiegand S."/>
            <person name="Jogler M."/>
            <person name="Boedeker C."/>
            <person name="Pinto D."/>
            <person name="Vollmers J."/>
            <person name="Rivas-Marin E."/>
            <person name="Kohn T."/>
            <person name="Peeters S.H."/>
            <person name="Heuer A."/>
            <person name="Rast P."/>
            <person name="Oberbeckmann S."/>
            <person name="Bunk B."/>
            <person name="Jeske O."/>
            <person name="Meyerdierks A."/>
            <person name="Storesund J.E."/>
            <person name="Kallscheuer N."/>
            <person name="Luecker S."/>
            <person name="Lage O.M."/>
            <person name="Pohl T."/>
            <person name="Merkel B.J."/>
            <person name="Hornburger P."/>
            <person name="Mueller R.-W."/>
            <person name="Bruemmer F."/>
            <person name="Labrenz M."/>
            <person name="Spormann A.M."/>
            <person name="Op den Camp H."/>
            <person name="Overmann J."/>
            <person name="Amann R."/>
            <person name="Jetten M.S.M."/>
            <person name="Mascher T."/>
            <person name="Medema M.H."/>
            <person name="Devos D.P."/>
            <person name="Kaster A.-K."/>
            <person name="Ovreas L."/>
            <person name="Rohde M."/>
            <person name="Galperin M.Y."/>
            <person name="Jogler C."/>
        </authorList>
    </citation>
    <scope>NUCLEOTIDE SEQUENCE [LARGE SCALE GENOMIC DNA]</scope>
    <source>
        <strain evidence="8 9">KS4</strain>
    </source>
</reference>
<evidence type="ECO:0000256" key="3">
    <source>
        <dbReference type="ARBA" id="ARBA00022692"/>
    </source>
</evidence>
<dbReference type="InterPro" id="IPR027379">
    <property type="entry name" value="CLS_N"/>
</dbReference>
<evidence type="ECO:0000256" key="4">
    <source>
        <dbReference type="ARBA" id="ARBA00022989"/>
    </source>
</evidence>
<proteinExistence type="predicted"/>
<accession>A0A517YRI5</accession>
<dbReference type="GO" id="GO:0005886">
    <property type="term" value="C:plasma membrane"/>
    <property type="evidence" value="ECO:0007669"/>
    <property type="project" value="UniProtKB-SubCell"/>
</dbReference>
<feature type="domain" description="Cardiolipin synthase N-terminal" evidence="7">
    <location>
        <begin position="37"/>
        <end position="79"/>
    </location>
</feature>
<name>A0A517YRI5_9BACT</name>
<dbReference type="KEGG" id="pcor:KS4_08750"/>
<evidence type="ECO:0000313" key="8">
    <source>
        <dbReference type="EMBL" id="QDU32839.1"/>
    </source>
</evidence>
<dbReference type="EMBL" id="CP036425">
    <property type="protein sequence ID" value="QDU32839.1"/>
    <property type="molecule type" value="Genomic_DNA"/>
</dbReference>
<keyword evidence="3 6" id="KW-0812">Transmembrane</keyword>
<keyword evidence="2" id="KW-1003">Cell membrane</keyword>
<keyword evidence="9" id="KW-1185">Reference proteome</keyword>
<dbReference type="AlphaFoldDB" id="A0A517YRI5"/>
<dbReference type="RefSeq" id="WP_200761557.1">
    <property type="nucleotide sequence ID" value="NZ_CP036425.1"/>
</dbReference>
<keyword evidence="4 6" id="KW-1133">Transmembrane helix</keyword>
<feature type="transmembrane region" description="Helical" evidence="6">
    <location>
        <begin position="20"/>
        <end position="44"/>
    </location>
</feature>
<protein>
    <recommendedName>
        <fullName evidence="7">Cardiolipin synthase N-terminal domain-containing protein</fullName>
    </recommendedName>
</protein>
<sequence>MLEMMSMLANGGHDALSFLPVFGCAAFGGLIGLLFLIFWIWMLVDCCTKQFKNNDKVIWILVIIFAGGIGALIYFLVGRNTAIEER</sequence>
<keyword evidence="5 6" id="KW-0472">Membrane</keyword>
<evidence type="ECO:0000256" key="5">
    <source>
        <dbReference type="ARBA" id="ARBA00023136"/>
    </source>
</evidence>
<evidence type="ECO:0000256" key="6">
    <source>
        <dbReference type="SAM" id="Phobius"/>
    </source>
</evidence>
<organism evidence="8 9">
    <name type="scientific">Poriferisphaera corsica</name>
    <dbReference type="NCBI Taxonomy" id="2528020"/>
    <lineage>
        <taxon>Bacteria</taxon>
        <taxon>Pseudomonadati</taxon>
        <taxon>Planctomycetota</taxon>
        <taxon>Phycisphaerae</taxon>
        <taxon>Phycisphaerales</taxon>
        <taxon>Phycisphaeraceae</taxon>
        <taxon>Poriferisphaera</taxon>
    </lineage>
</organism>
<dbReference type="Pfam" id="PF13396">
    <property type="entry name" value="PLDc_N"/>
    <property type="match status" value="1"/>
</dbReference>
<dbReference type="Proteomes" id="UP000317369">
    <property type="component" value="Chromosome"/>
</dbReference>
<evidence type="ECO:0000256" key="2">
    <source>
        <dbReference type="ARBA" id="ARBA00022475"/>
    </source>
</evidence>
<evidence type="ECO:0000313" key="9">
    <source>
        <dbReference type="Proteomes" id="UP000317369"/>
    </source>
</evidence>
<comment type="subcellular location">
    <subcellularLocation>
        <location evidence="1">Cell membrane</location>
        <topology evidence="1">Multi-pass membrane protein</topology>
    </subcellularLocation>
</comment>
<evidence type="ECO:0000259" key="7">
    <source>
        <dbReference type="Pfam" id="PF13396"/>
    </source>
</evidence>
<feature type="transmembrane region" description="Helical" evidence="6">
    <location>
        <begin position="56"/>
        <end position="77"/>
    </location>
</feature>
<evidence type="ECO:0000256" key="1">
    <source>
        <dbReference type="ARBA" id="ARBA00004651"/>
    </source>
</evidence>
<gene>
    <name evidence="8" type="ORF">KS4_08750</name>
</gene>